<evidence type="ECO:0000256" key="1">
    <source>
        <dbReference type="ARBA" id="ARBA00006479"/>
    </source>
</evidence>
<dbReference type="EMBL" id="FUWO01000016">
    <property type="protein sequence ID" value="SJZ74997.1"/>
    <property type="molecule type" value="Genomic_DNA"/>
</dbReference>
<accession>A0A1T4N7H0</accession>
<dbReference type="CDD" id="cd24152">
    <property type="entry name" value="ASKHA_NBD_ROK-like"/>
    <property type="match status" value="1"/>
</dbReference>
<keyword evidence="3" id="KW-1185">Reference proteome</keyword>
<reference evidence="3" key="1">
    <citation type="submission" date="2017-02" db="EMBL/GenBank/DDBJ databases">
        <authorList>
            <person name="Varghese N."/>
            <person name="Submissions S."/>
        </authorList>
    </citation>
    <scope>NUCLEOTIDE SEQUENCE [LARGE SCALE GENOMIC DNA]</scope>
    <source>
        <strain evidence="3">DSM 15739</strain>
    </source>
</reference>
<dbReference type="InterPro" id="IPR043129">
    <property type="entry name" value="ATPase_NBD"/>
</dbReference>
<name>A0A1T4N7H0_9LACT</name>
<sequence>MFLGIDIGGTFIKYGLVDEEGNITQKDKVPTPLEKEPFIETLVKIINQFSNESVEGIGISMPGVIREDGFLITAGAIRSIYQINLIDILHQYTDLPITVDNDGNSVAIAEKWLGNAQDLSNYICMVLGTGIGGGFVINDQVYRGFNGMAGEFGWMIMEHVPEVGSIELNSSLNYHGAVILGLCGVYNKLHKEQDPNFEEVTDARIVLENEDNDPFAKQAVETFYSALSKAIINLDSLFDPQAILIGGGITENPAFYDRLMKMHAKIVERHESYHFMVGKTACDVKLAKLKNDAGLLGAVYQIKQKVQQLNAN</sequence>
<dbReference type="Proteomes" id="UP000189941">
    <property type="component" value="Unassembled WGS sequence"/>
</dbReference>
<dbReference type="PANTHER" id="PTHR18964:SF170">
    <property type="entry name" value="SUGAR KINASE"/>
    <property type="match status" value="1"/>
</dbReference>
<dbReference type="AlphaFoldDB" id="A0A1T4N7H0"/>
<organism evidence="2 3">
    <name type="scientific">Globicatella sulfidifaciens DSM 15739</name>
    <dbReference type="NCBI Taxonomy" id="1121925"/>
    <lineage>
        <taxon>Bacteria</taxon>
        <taxon>Bacillati</taxon>
        <taxon>Bacillota</taxon>
        <taxon>Bacilli</taxon>
        <taxon>Lactobacillales</taxon>
        <taxon>Aerococcaceae</taxon>
        <taxon>Globicatella</taxon>
    </lineage>
</organism>
<gene>
    <name evidence="2" type="ORF">SAMN02746011_01657</name>
</gene>
<dbReference type="STRING" id="1121925.SAMN02746011_01657"/>
<protein>
    <submittedName>
        <fullName evidence="2">ROK family protein</fullName>
    </submittedName>
</protein>
<comment type="similarity">
    <text evidence="1">Belongs to the ROK (NagC/XylR) family.</text>
</comment>
<dbReference type="RefSeq" id="WP_078756358.1">
    <property type="nucleotide sequence ID" value="NZ_FUWO01000016.1"/>
</dbReference>
<dbReference type="OrthoDB" id="9795247at2"/>
<dbReference type="PANTHER" id="PTHR18964">
    <property type="entry name" value="ROK (REPRESSOR, ORF, KINASE) FAMILY"/>
    <property type="match status" value="1"/>
</dbReference>
<proteinExistence type="inferred from homology"/>
<dbReference type="Pfam" id="PF00480">
    <property type="entry name" value="ROK"/>
    <property type="match status" value="1"/>
</dbReference>
<dbReference type="Gene3D" id="3.30.420.40">
    <property type="match status" value="2"/>
</dbReference>
<evidence type="ECO:0000313" key="3">
    <source>
        <dbReference type="Proteomes" id="UP000189941"/>
    </source>
</evidence>
<dbReference type="SUPFAM" id="SSF53067">
    <property type="entry name" value="Actin-like ATPase domain"/>
    <property type="match status" value="1"/>
</dbReference>
<evidence type="ECO:0000313" key="2">
    <source>
        <dbReference type="EMBL" id="SJZ74997.1"/>
    </source>
</evidence>
<dbReference type="InterPro" id="IPR000600">
    <property type="entry name" value="ROK"/>
</dbReference>